<name>X1MU96_9ZZZZ</name>
<protein>
    <submittedName>
        <fullName evidence="2">Uncharacterized protein</fullName>
    </submittedName>
</protein>
<sequence length="89" mass="10096">MKPAVLRHLLDALAVLAFAFCFPIFYLADKITESRSNGGDDENRLKGCIRTLLVIEKGSFPDATCQKCEDLRKCLKLEPEVQRRLVAER</sequence>
<comment type="caution">
    <text evidence="2">The sequence shown here is derived from an EMBL/GenBank/DDBJ whole genome shotgun (WGS) entry which is preliminary data.</text>
</comment>
<keyword evidence="1" id="KW-0812">Transmembrane</keyword>
<dbReference type="AlphaFoldDB" id="X1MU96"/>
<feature type="transmembrane region" description="Helical" evidence="1">
    <location>
        <begin position="6"/>
        <end position="28"/>
    </location>
</feature>
<evidence type="ECO:0000256" key="1">
    <source>
        <dbReference type="SAM" id="Phobius"/>
    </source>
</evidence>
<keyword evidence="1" id="KW-1133">Transmembrane helix</keyword>
<organism evidence="2">
    <name type="scientific">marine sediment metagenome</name>
    <dbReference type="NCBI Taxonomy" id="412755"/>
    <lineage>
        <taxon>unclassified sequences</taxon>
        <taxon>metagenomes</taxon>
        <taxon>ecological metagenomes</taxon>
    </lineage>
</organism>
<reference evidence="2" key="1">
    <citation type="journal article" date="2014" name="Front. Microbiol.">
        <title>High frequency of phylogenetically diverse reductive dehalogenase-homologous genes in deep subseafloor sedimentary metagenomes.</title>
        <authorList>
            <person name="Kawai M."/>
            <person name="Futagami T."/>
            <person name="Toyoda A."/>
            <person name="Takaki Y."/>
            <person name="Nishi S."/>
            <person name="Hori S."/>
            <person name="Arai W."/>
            <person name="Tsubouchi T."/>
            <person name="Morono Y."/>
            <person name="Uchiyama I."/>
            <person name="Ito T."/>
            <person name="Fujiyama A."/>
            <person name="Inagaki F."/>
            <person name="Takami H."/>
        </authorList>
    </citation>
    <scope>NUCLEOTIDE SEQUENCE</scope>
    <source>
        <strain evidence="2">Expedition CK06-06</strain>
    </source>
</reference>
<accession>X1MU96</accession>
<keyword evidence="1" id="KW-0472">Membrane</keyword>
<proteinExistence type="predicted"/>
<evidence type="ECO:0000313" key="2">
    <source>
        <dbReference type="EMBL" id="GAI34858.1"/>
    </source>
</evidence>
<dbReference type="EMBL" id="BARV01027221">
    <property type="protein sequence ID" value="GAI34858.1"/>
    <property type="molecule type" value="Genomic_DNA"/>
</dbReference>
<gene>
    <name evidence="2" type="ORF">S06H3_43838</name>
</gene>